<keyword evidence="2" id="KW-0964">Secreted</keyword>
<evidence type="ECO:0000256" key="2">
    <source>
        <dbReference type="ARBA" id="ARBA00022525"/>
    </source>
</evidence>
<dbReference type="InterPro" id="IPR059100">
    <property type="entry name" value="TSP3_bac"/>
</dbReference>
<dbReference type="PANTHER" id="PTHR37467">
    <property type="entry name" value="EXPORTED CALCIUM-BINDING GLYCOPROTEIN-RELATED"/>
    <property type="match status" value="1"/>
</dbReference>
<evidence type="ECO:0000313" key="7">
    <source>
        <dbReference type="Proteomes" id="UP000185779"/>
    </source>
</evidence>
<evidence type="ECO:0000256" key="5">
    <source>
        <dbReference type="SAM" id="Phobius"/>
    </source>
</evidence>
<organism evidence="6 7">
    <name type="scientific">Candidatus Syntropharchaeum butanivorans</name>
    <dbReference type="NCBI Taxonomy" id="1839936"/>
    <lineage>
        <taxon>Archaea</taxon>
        <taxon>Methanobacteriati</taxon>
        <taxon>Methanobacteriota</taxon>
        <taxon>Stenosarchaea group</taxon>
        <taxon>Methanomicrobia</taxon>
        <taxon>Methanosarcinales</taxon>
        <taxon>ANME-2 cluster</taxon>
        <taxon>Candidatus Syntropharchaeum</taxon>
    </lineage>
</organism>
<name>A0A1F2P477_9EURY</name>
<gene>
    <name evidence="6" type="ORF">SBU_001578</name>
</gene>
<accession>A0A1F2P477</accession>
<keyword evidence="3" id="KW-0732">Signal</keyword>
<comment type="subcellular location">
    <subcellularLocation>
        <location evidence="1">Secreted</location>
    </subcellularLocation>
</comment>
<proteinExistence type="predicted"/>
<keyword evidence="4" id="KW-0106">Calcium</keyword>
<protein>
    <submittedName>
        <fullName evidence="6">Membrane protein</fullName>
    </submittedName>
</protein>
<sequence length="517" mass="57766">MEVDLVSVRRRFVVWLLAISVMLLLVSGIATSDQISDPLIKDSDGDGMPDDWELEYGLDPMNPDDASLDYNDDGLSNLEEYERKANPIDRDVDDDGIDNLAEQEGLLGFVTDPFAKDTDGDGLDDLEELAGYIDDMNESQMRWVDIDIEELIGLKEDFPWTLDPLNPDTDGDGIEDGEEVDKYDFDPDVDDSTVDLDCDGLDNIREINLTTDYDRWDTDGDGLSDGMEVLGTYGIITDPKKVDTDSDGVDDMEEVVGIAPIPPSEHVLTFEEFIRGSAYAGEYVTMKAKVNRVRTSKNFDEYWIDLKALDSDPGVCLSGGAFGVVHVGNAWHRDWEHGNIFTDDIFGITLMTDDTIIITGNATRKETTTRIIEVNTEGSGGSIFLVLDPREKRWRWIPSESKIIYRTKFAVPDVKPVSTIEPGRAVTAEKTPVPVKTWTVEDLKKLEDDREDNQAGVKEKLRSLLNDLKGLLNSTFDSGHKYRYEEKPSSRPTPGSGVIAGVISFILIYLYLKRGEL</sequence>
<dbReference type="EMBL" id="LYOR01000012">
    <property type="protein sequence ID" value="OFV65496.1"/>
    <property type="molecule type" value="Genomic_DNA"/>
</dbReference>
<dbReference type="Pfam" id="PF18884">
    <property type="entry name" value="TSP3_bac"/>
    <property type="match status" value="3"/>
</dbReference>
<feature type="transmembrane region" description="Helical" evidence="5">
    <location>
        <begin position="495"/>
        <end position="512"/>
    </location>
</feature>
<keyword evidence="5" id="KW-0472">Membrane</keyword>
<evidence type="ECO:0000256" key="1">
    <source>
        <dbReference type="ARBA" id="ARBA00004613"/>
    </source>
</evidence>
<keyword evidence="5" id="KW-1133">Transmembrane helix</keyword>
<dbReference type="AlphaFoldDB" id="A0A1F2P477"/>
<evidence type="ECO:0000256" key="3">
    <source>
        <dbReference type="ARBA" id="ARBA00022729"/>
    </source>
</evidence>
<comment type="caution">
    <text evidence="6">The sequence shown here is derived from an EMBL/GenBank/DDBJ whole genome shotgun (WGS) entry which is preliminary data.</text>
</comment>
<dbReference type="STRING" id="1839936.SBU_001578"/>
<evidence type="ECO:0000313" key="6">
    <source>
        <dbReference type="EMBL" id="OFV65496.1"/>
    </source>
</evidence>
<dbReference type="PANTHER" id="PTHR37467:SF1">
    <property type="entry name" value="EXPORTED CALCIUM-BINDING GLYCOPROTEIN"/>
    <property type="match status" value="1"/>
</dbReference>
<dbReference type="Proteomes" id="UP000185779">
    <property type="component" value="Unassembled WGS sequence"/>
</dbReference>
<dbReference type="InterPro" id="IPR053180">
    <property type="entry name" value="Ca-binding_acidic-repeat"/>
</dbReference>
<evidence type="ECO:0000256" key="4">
    <source>
        <dbReference type="ARBA" id="ARBA00022837"/>
    </source>
</evidence>
<keyword evidence="5" id="KW-0812">Transmembrane</keyword>
<reference evidence="6" key="1">
    <citation type="submission" date="2016-05" db="EMBL/GenBank/DDBJ databases">
        <title>Microbial consortia oxidize butane by reversing methanogenesis.</title>
        <authorList>
            <person name="Laso-Perez R."/>
            <person name="Richter M."/>
            <person name="Wegener G."/>
            <person name="Musat F."/>
        </authorList>
    </citation>
    <scope>NUCLEOTIDE SEQUENCE [LARGE SCALE GENOMIC DNA]</scope>
    <source>
        <strain evidence="6">BOX1</strain>
    </source>
</reference>
<feature type="transmembrane region" description="Helical" evidence="5">
    <location>
        <begin position="12"/>
        <end position="30"/>
    </location>
</feature>
<keyword evidence="7" id="KW-1185">Reference proteome</keyword>
<dbReference type="PATRIC" id="fig|1839936.3.peg.1604"/>